<dbReference type="EMBL" id="CAJRAU010000011">
    <property type="protein sequence ID" value="CAG5074514.1"/>
    <property type="molecule type" value="Genomic_DNA"/>
</dbReference>
<gene>
    <name evidence="2" type="ORF">DYBT9623_05201</name>
</gene>
<protein>
    <submittedName>
        <fullName evidence="2">Uncharacterized protein</fullName>
    </submittedName>
</protein>
<evidence type="ECO:0000313" key="2">
    <source>
        <dbReference type="EMBL" id="CAG5074514.1"/>
    </source>
</evidence>
<keyword evidence="1" id="KW-1133">Transmembrane helix</keyword>
<sequence length="53" mass="5938">MGKQAYYIKVNCLLVVLITVMIVVMFMMLMTCGLYMAVGYKVVPCQQNVGNSK</sequence>
<name>A0ABM8UXX5_9BACT</name>
<keyword evidence="1" id="KW-0812">Transmembrane</keyword>
<keyword evidence="1" id="KW-0472">Membrane</keyword>
<accession>A0ABM8UXX5</accession>
<feature type="transmembrane region" description="Helical" evidence="1">
    <location>
        <begin position="12"/>
        <end position="38"/>
    </location>
</feature>
<organism evidence="2 3">
    <name type="scientific">Dyadobacter linearis</name>
    <dbReference type="NCBI Taxonomy" id="2823330"/>
    <lineage>
        <taxon>Bacteria</taxon>
        <taxon>Pseudomonadati</taxon>
        <taxon>Bacteroidota</taxon>
        <taxon>Cytophagia</taxon>
        <taxon>Cytophagales</taxon>
        <taxon>Spirosomataceae</taxon>
        <taxon>Dyadobacter</taxon>
    </lineage>
</organism>
<evidence type="ECO:0000256" key="1">
    <source>
        <dbReference type="SAM" id="Phobius"/>
    </source>
</evidence>
<keyword evidence="3" id="KW-1185">Reference proteome</keyword>
<evidence type="ECO:0000313" key="3">
    <source>
        <dbReference type="Proteomes" id="UP000679725"/>
    </source>
</evidence>
<reference evidence="2 3" key="1">
    <citation type="submission" date="2021-04" db="EMBL/GenBank/DDBJ databases">
        <authorList>
            <person name="Rodrigo-Torres L."/>
            <person name="Arahal R. D."/>
            <person name="Lucena T."/>
        </authorList>
    </citation>
    <scope>NUCLEOTIDE SEQUENCE [LARGE SCALE GENOMIC DNA]</scope>
    <source>
        <strain evidence="2 3">CECT 9623</strain>
    </source>
</reference>
<dbReference type="Proteomes" id="UP000679725">
    <property type="component" value="Unassembled WGS sequence"/>
</dbReference>
<proteinExistence type="predicted"/>
<comment type="caution">
    <text evidence="2">The sequence shown here is derived from an EMBL/GenBank/DDBJ whole genome shotgun (WGS) entry which is preliminary data.</text>
</comment>